<proteinExistence type="inferred from homology"/>
<dbReference type="SMART" id="SM00382">
    <property type="entry name" value="AAA"/>
    <property type="match status" value="1"/>
</dbReference>
<keyword evidence="4 10" id="KW-0812">Transmembrane</keyword>
<feature type="region of interest" description="Disordered" evidence="9">
    <location>
        <begin position="65"/>
        <end position="93"/>
    </location>
</feature>
<dbReference type="InterPro" id="IPR027417">
    <property type="entry name" value="P-loop_NTPase"/>
</dbReference>
<dbReference type="Pfam" id="PF00005">
    <property type="entry name" value="ABC_tran"/>
    <property type="match status" value="1"/>
</dbReference>
<dbReference type="SUPFAM" id="SSF52540">
    <property type="entry name" value="P-loop containing nucleoside triphosphate hydrolases"/>
    <property type="match status" value="1"/>
</dbReference>
<evidence type="ECO:0000313" key="12">
    <source>
        <dbReference type="EMBL" id="MBA0609466.1"/>
    </source>
</evidence>
<dbReference type="PANTHER" id="PTHR48042">
    <property type="entry name" value="ABC TRANSPORTER G FAMILY MEMBER 11"/>
    <property type="match status" value="1"/>
</dbReference>
<keyword evidence="8 10" id="KW-0472">Membrane</keyword>
<evidence type="ECO:0000256" key="3">
    <source>
        <dbReference type="ARBA" id="ARBA00022448"/>
    </source>
</evidence>
<dbReference type="GO" id="GO:0016020">
    <property type="term" value="C:membrane"/>
    <property type="evidence" value="ECO:0007669"/>
    <property type="project" value="UniProtKB-SubCell"/>
</dbReference>
<keyword evidence="5" id="KW-0547">Nucleotide-binding</keyword>
<feature type="transmembrane region" description="Helical" evidence="10">
    <location>
        <begin position="548"/>
        <end position="571"/>
    </location>
</feature>
<accession>A0A7J8R7Z0</accession>
<comment type="caution">
    <text evidence="12">The sequence shown here is derived from an EMBL/GenBank/DDBJ whole genome shotgun (WGS) entry which is preliminary data.</text>
</comment>
<evidence type="ECO:0000256" key="2">
    <source>
        <dbReference type="ARBA" id="ARBA00005814"/>
    </source>
</evidence>
<feature type="transmembrane region" description="Helical" evidence="10">
    <location>
        <begin position="443"/>
        <end position="464"/>
    </location>
</feature>
<feature type="region of interest" description="Disordered" evidence="9">
    <location>
        <begin position="1"/>
        <end position="27"/>
    </location>
</feature>
<dbReference type="CDD" id="cd03213">
    <property type="entry name" value="ABCG_EPDR"/>
    <property type="match status" value="1"/>
</dbReference>
<feature type="transmembrane region" description="Helical" evidence="10">
    <location>
        <begin position="410"/>
        <end position="431"/>
    </location>
</feature>
<comment type="subcellular location">
    <subcellularLocation>
        <location evidence="1">Membrane</location>
        <topology evidence="1">Multi-pass membrane protein</topology>
    </subcellularLocation>
</comment>
<reference evidence="12 13" key="1">
    <citation type="journal article" date="2019" name="Genome Biol. Evol.">
        <title>Insights into the evolution of the New World diploid cottons (Gossypium, subgenus Houzingenia) based on genome sequencing.</title>
        <authorList>
            <person name="Grover C.E."/>
            <person name="Arick M.A. 2nd"/>
            <person name="Thrash A."/>
            <person name="Conover J.L."/>
            <person name="Sanders W.S."/>
            <person name="Peterson D.G."/>
            <person name="Frelichowski J.E."/>
            <person name="Scheffler J.A."/>
            <person name="Scheffler B.E."/>
            <person name="Wendel J.F."/>
        </authorList>
    </citation>
    <scope>NUCLEOTIDE SEQUENCE [LARGE SCALE GENOMIC DNA]</scope>
    <source>
        <strain evidence="12">27</strain>
        <tissue evidence="12">Leaf</tissue>
    </source>
</reference>
<keyword evidence="7 10" id="KW-1133">Transmembrane helix</keyword>
<evidence type="ECO:0000256" key="4">
    <source>
        <dbReference type="ARBA" id="ARBA00022692"/>
    </source>
</evidence>
<dbReference type="PANTHER" id="PTHR48042:SF12">
    <property type="entry name" value="ABC TRANSPORTER G FAMILY MEMBER 3"/>
    <property type="match status" value="1"/>
</dbReference>
<name>A0A7J8R7Z0_GOSDV</name>
<evidence type="ECO:0000256" key="8">
    <source>
        <dbReference type="ARBA" id="ARBA00023136"/>
    </source>
</evidence>
<dbReference type="InterPro" id="IPR003593">
    <property type="entry name" value="AAA+_ATPase"/>
</dbReference>
<dbReference type="GO" id="GO:0005524">
    <property type="term" value="F:ATP binding"/>
    <property type="evidence" value="ECO:0007669"/>
    <property type="project" value="UniProtKB-KW"/>
</dbReference>
<keyword evidence="13" id="KW-1185">Reference proteome</keyword>
<evidence type="ECO:0000256" key="5">
    <source>
        <dbReference type="ARBA" id="ARBA00022741"/>
    </source>
</evidence>
<feature type="compositionally biased region" description="Polar residues" evidence="9">
    <location>
        <begin position="68"/>
        <end position="86"/>
    </location>
</feature>
<dbReference type="Proteomes" id="UP000593561">
    <property type="component" value="Unassembled WGS sequence"/>
</dbReference>
<organism evidence="12 13">
    <name type="scientific">Gossypium davidsonii</name>
    <name type="common">Davidson's cotton</name>
    <name type="synonym">Gossypium klotzschianum subsp. davidsonii</name>
    <dbReference type="NCBI Taxonomy" id="34287"/>
    <lineage>
        <taxon>Eukaryota</taxon>
        <taxon>Viridiplantae</taxon>
        <taxon>Streptophyta</taxon>
        <taxon>Embryophyta</taxon>
        <taxon>Tracheophyta</taxon>
        <taxon>Spermatophyta</taxon>
        <taxon>Magnoliopsida</taxon>
        <taxon>eudicotyledons</taxon>
        <taxon>Gunneridae</taxon>
        <taxon>Pentapetalae</taxon>
        <taxon>rosids</taxon>
        <taxon>malvids</taxon>
        <taxon>Malvales</taxon>
        <taxon>Malvaceae</taxon>
        <taxon>Malvoideae</taxon>
        <taxon>Gossypium</taxon>
    </lineage>
</organism>
<feature type="transmembrane region" description="Helical" evidence="10">
    <location>
        <begin position="484"/>
        <end position="511"/>
    </location>
</feature>
<dbReference type="FunFam" id="3.40.50.300:FF:000932">
    <property type="entry name" value="ABC transporter G family member 3"/>
    <property type="match status" value="1"/>
</dbReference>
<dbReference type="PROSITE" id="PS50893">
    <property type="entry name" value="ABC_TRANSPORTER_2"/>
    <property type="match status" value="1"/>
</dbReference>
<dbReference type="Gene3D" id="3.40.50.300">
    <property type="entry name" value="P-loop containing nucleotide triphosphate hydrolases"/>
    <property type="match status" value="1"/>
</dbReference>
<evidence type="ECO:0000256" key="6">
    <source>
        <dbReference type="ARBA" id="ARBA00022840"/>
    </source>
</evidence>
<evidence type="ECO:0000256" key="1">
    <source>
        <dbReference type="ARBA" id="ARBA00004141"/>
    </source>
</evidence>
<feature type="domain" description="ABC transporter" evidence="11">
    <location>
        <begin position="106"/>
        <end position="348"/>
    </location>
</feature>
<evidence type="ECO:0000259" key="11">
    <source>
        <dbReference type="PROSITE" id="PS50893"/>
    </source>
</evidence>
<dbReference type="GO" id="GO:0140359">
    <property type="term" value="F:ABC-type transporter activity"/>
    <property type="evidence" value="ECO:0007669"/>
    <property type="project" value="InterPro"/>
</dbReference>
<evidence type="ECO:0000256" key="10">
    <source>
        <dbReference type="SAM" id="Phobius"/>
    </source>
</evidence>
<dbReference type="GO" id="GO:0016887">
    <property type="term" value="F:ATP hydrolysis activity"/>
    <property type="evidence" value="ECO:0007669"/>
    <property type="project" value="InterPro"/>
</dbReference>
<evidence type="ECO:0000313" key="13">
    <source>
        <dbReference type="Proteomes" id="UP000593561"/>
    </source>
</evidence>
<evidence type="ECO:0000256" key="7">
    <source>
        <dbReference type="ARBA" id="ARBA00022989"/>
    </source>
</evidence>
<dbReference type="EMBL" id="JABFAC010000003">
    <property type="protein sequence ID" value="MBA0609466.1"/>
    <property type="molecule type" value="Genomic_DNA"/>
</dbReference>
<dbReference type="InterPro" id="IPR003439">
    <property type="entry name" value="ABC_transporter-like_ATP-bd"/>
</dbReference>
<dbReference type="InterPro" id="IPR052215">
    <property type="entry name" value="Plant_ABCG"/>
</dbReference>
<keyword evidence="6" id="KW-0067">ATP-binding</keyword>
<gene>
    <name evidence="12" type="ORF">Godav_021511</name>
</gene>
<keyword evidence="3" id="KW-0813">Transport</keyword>
<sequence length="677" mass="75640">MEEIQSQSDNYRSSSSSASSPASRVPSSNFFYLRKPGSLRQPISFEDSPEWEDTDADVRVEEGGDSINAATTPVSPSLSKLNSGSLPSPPMPEAAAVTRKTAGASVVWKDLAVTIKGKRKYSDKVVKSSNGYALPGTMTVIMGPAKSGKSTLLRAIAGRLHPSAKMYGEVFINGVKTRLLYGSYGFVDRETTLIGSLTVREYLYYSALLQLPGFFCQKKSVVEEAIQAMSLGDYANKLIGGHCYMKGLARGERRRVSIARELVMRPRILFIDEPLYHLDSVSALLMMVTLKKLASTGCTLIFTIYQSSTEVFGLFDRICLLSNGNTLFFGETLACLQHFSNAGFPCPIMQSPSDHFLRAINTDFDRIIAMCKNWQEGPLLKSKGKASNATRIAVLTWRSLLIMSREWKYYWLRLILYMILTLCIGTVFSGLGHSLSSVVKRVAAIFVFVSFTSLLSIAGVPALLKEVKIYASEESNQHSGALVFLFGQLLSSIPFLFLISISSSLVFYFLIGLRDGFSLLMYFVLNFFMCLFVNEGLLLAVTSLWQNIFWSILTLVTIHVVMMLSAGYLRIRNELPRPMWKYPLSYIAFHTYSIQGLLENEYLGTNFAVGQVRTISGFQALHSAYDISQSSNSKWENLLVLFLMAIGYRILVFVLLHFHVRKNVSLHRIWQCRKSTT</sequence>
<dbReference type="Pfam" id="PF01061">
    <property type="entry name" value="ABC2_membrane"/>
    <property type="match status" value="1"/>
</dbReference>
<comment type="similarity">
    <text evidence="2">Belongs to the ABC transporter superfamily. ABCG family. Eye pigment precursor importer (TC 3.A.1.204) subfamily.</text>
</comment>
<protein>
    <recommendedName>
        <fullName evidence="11">ABC transporter domain-containing protein</fullName>
    </recommendedName>
</protein>
<feature type="transmembrane region" description="Helical" evidence="10">
    <location>
        <begin position="523"/>
        <end position="542"/>
    </location>
</feature>
<evidence type="ECO:0000256" key="9">
    <source>
        <dbReference type="SAM" id="MobiDB-lite"/>
    </source>
</evidence>
<dbReference type="AlphaFoldDB" id="A0A7J8R7Z0"/>
<dbReference type="InterPro" id="IPR013525">
    <property type="entry name" value="ABC2_TM"/>
</dbReference>
<feature type="transmembrane region" description="Helical" evidence="10">
    <location>
        <begin position="638"/>
        <end position="660"/>
    </location>
</feature>